<gene>
    <name evidence="4" type="ORF">OVN521_LOCUS9733</name>
</gene>
<sequence length="179" mass="20730">MENTDIISDHAQVNRTIKEGRQYILNIIKEIKKTNYNLLLIQKKTILRDAIGDLAIHYLLRMKILVLKTVEREDILDCKPITSLDHFQQDMLGSIDLVEEKLRLITSVAHPDHPVSMLLRSSNKLELEQAARSVHDALFVIWYFVIERFVLISNILEENIVQSILVPMSAIRLATKQFD</sequence>
<dbReference type="GO" id="GO:0005524">
    <property type="term" value="F:ATP binding"/>
    <property type="evidence" value="ECO:0007669"/>
    <property type="project" value="UniProtKB-KW"/>
</dbReference>
<dbReference type="GO" id="GO:0140662">
    <property type="term" value="F:ATP-dependent protein folding chaperone"/>
    <property type="evidence" value="ECO:0007669"/>
    <property type="project" value="InterPro"/>
</dbReference>
<keyword evidence="1" id="KW-0547">Nucleotide-binding</keyword>
<dbReference type="Proteomes" id="UP000663866">
    <property type="component" value="Unassembled WGS sequence"/>
</dbReference>
<keyword evidence="3" id="KW-0143">Chaperone</keyword>
<dbReference type="Gene3D" id="3.50.7.10">
    <property type="entry name" value="GroEL"/>
    <property type="match status" value="1"/>
</dbReference>
<keyword evidence="5" id="KW-1185">Reference proteome</keyword>
<keyword evidence="2" id="KW-0067">ATP-binding</keyword>
<dbReference type="InterPro" id="IPR002423">
    <property type="entry name" value="Cpn60/GroEL/TCP-1"/>
</dbReference>
<reference evidence="4" key="1">
    <citation type="submission" date="2021-02" db="EMBL/GenBank/DDBJ databases">
        <authorList>
            <person name="Nowell W R."/>
        </authorList>
    </citation>
    <scope>NUCLEOTIDE SEQUENCE</scope>
</reference>
<dbReference type="PANTHER" id="PTHR11353">
    <property type="entry name" value="CHAPERONIN"/>
    <property type="match status" value="1"/>
</dbReference>
<evidence type="ECO:0000313" key="4">
    <source>
        <dbReference type="EMBL" id="CAF3905286.1"/>
    </source>
</evidence>
<dbReference type="AlphaFoldDB" id="A0A819I057"/>
<dbReference type="EMBL" id="CAJOBG010001197">
    <property type="protein sequence ID" value="CAF3905286.1"/>
    <property type="molecule type" value="Genomic_DNA"/>
</dbReference>
<organism evidence="4 5">
    <name type="scientific">Rotaria magnacalcarata</name>
    <dbReference type="NCBI Taxonomy" id="392030"/>
    <lineage>
        <taxon>Eukaryota</taxon>
        <taxon>Metazoa</taxon>
        <taxon>Spiralia</taxon>
        <taxon>Gnathifera</taxon>
        <taxon>Rotifera</taxon>
        <taxon>Eurotatoria</taxon>
        <taxon>Bdelloidea</taxon>
        <taxon>Philodinida</taxon>
        <taxon>Philodinidae</taxon>
        <taxon>Rotaria</taxon>
    </lineage>
</organism>
<dbReference type="InterPro" id="IPR017998">
    <property type="entry name" value="Chaperone_TCP-1"/>
</dbReference>
<evidence type="ECO:0000256" key="1">
    <source>
        <dbReference type="ARBA" id="ARBA00022741"/>
    </source>
</evidence>
<dbReference type="Pfam" id="PF00118">
    <property type="entry name" value="Cpn60_TCP1"/>
    <property type="match status" value="1"/>
</dbReference>
<dbReference type="SUPFAM" id="SSF54849">
    <property type="entry name" value="GroEL-intermediate domain like"/>
    <property type="match status" value="1"/>
</dbReference>
<dbReference type="Gene3D" id="3.30.260.10">
    <property type="entry name" value="TCP-1-like chaperonin intermediate domain"/>
    <property type="match status" value="1"/>
</dbReference>
<comment type="caution">
    <text evidence="4">The sequence shown here is derived from an EMBL/GenBank/DDBJ whole genome shotgun (WGS) entry which is preliminary data.</text>
</comment>
<evidence type="ECO:0000256" key="2">
    <source>
        <dbReference type="ARBA" id="ARBA00022840"/>
    </source>
</evidence>
<dbReference type="SUPFAM" id="SSF52029">
    <property type="entry name" value="GroEL apical domain-like"/>
    <property type="match status" value="1"/>
</dbReference>
<protein>
    <submittedName>
        <fullName evidence="4">Uncharacterized protein</fullName>
    </submittedName>
</protein>
<dbReference type="InterPro" id="IPR027409">
    <property type="entry name" value="GroEL-like_apical_dom_sf"/>
</dbReference>
<name>A0A819I057_9BILA</name>
<evidence type="ECO:0000313" key="5">
    <source>
        <dbReference type="Proteomes" id="UP000663866"/>
    </source>
</evidence>
<dbReference type="InterPro" id="IPR027410">
    <property type="entry name" value="TCP-1-like_intermed_sf"/>
</dbReference>
<accession>A0A819I057</accession>
<evidence type="ECO:0000256" key="3">
    <source>
        <dbReference type="ARBA" id="ARBA00023186"/>
    </source>
</evidence>
<proteinExistence type="predicted"/>